<dbReference type="Gene3D" id="3.40.630.190">
    <property type="entry name" value="LCP protein"/>
    <property type="match status" value="1"/>
</dbReference>
<gene>
    <name evidence="6" type="ORF">BJP34_15405</name>
</gene>
<dbReference type="Proteomes" id="UP000177870">
    <property type="component" value="Chromosome"/>
</dbReference>
<name>A0A1D8TT57_9CYAN</name>
<dbReference type="InterPro" id="IPR027381">
    <property type="entry name" value="LytR/CpsA/Psr_C"/>
</dbReference>
<protein>
    <submittedName>
        <fullName evidence="6">LytR family transcriptional regulator</fullName>
    </submittedName>
</protein>
<keyword evidence="3" id="KW-1133">Transmembrane helix</keyword>
<evidence type="ECO:0000313" key="7">
    <source>
        <dbReference type="Proteomes" id="UP000177870"/>
    </source>
</evidence>
<comment type="similarity">
    <text evidence="1">Belongs to the LytR/CpsA/Psr (LCP) family.</text>
</comment>
<proteinExistence type="inferred from homology"/>
<feature type="domain" description="Cell envelope-related transcriptional attenuator" evidence="4">
    <location>
        <begin position="144"/>
        <end position="290"/>
    </location>
</feature>
<evidence type="ECO:0000313" key="6">
    <source>
        <dbReference type="EMBL" id="AOX00646.1"/>
    </source>
</evidence>
<dbReference type="NCBIfam" id="TIGR00350">
    <property type="entry name" value="lytR_cpsA_psr"/>
    <property type="match status" value="1"/>
</dbReference>
<dbReference type="EMBL" id="CP017599">
    <property type="protein sequence ID" value="AOX00646.1"/>
    <property type="molecule type" value="Genomic_DNA"/>
</dbReference>
<reference evidence="7" key="1">
    <citation type="submission" date="2016-10" db="EMBL/GenBank/DDBJ databases">
        <title>Comparative genomics uncovers the prolific and rare metabolic potential of the cyanobacterial genus Moorea.</title>
        <authorList>
            <person name="Leao T."/>
            <person name="Castelao G."/>
            <person name="Korobeynikov A."/>
            <person name="Monroe E.A."/>
            <person name="Podell S."/>
            <person name="Glukhov E."/>
            <person name="Allen E."/>
            <person name="Gerwick W.H."/>
            <person name="Gerwick L."/>
        </authorList>
    </citation>
    <scope>NUCLEOTIDE SEQUENCE [LARGE SCALE GENOMIC DNA]</scope>
    <source>
        <strain evidence="7">PAL-8-15-08-1</strain>
    </source>
</reference>
<evidence type="ECO:0000259" key="5">
    <source>
        <dbReference type="Pfam" id="PF13399"/>
    </source>
</evidence>
<evidence type="ECO:0000256" key="3">
    <source>
        <dbReference type="SAM" id="Phobius"/>
    </source>
</evidence>
<feature type="region of interest" description="Disordered" evidence="2">
    <location>
        <begin position="1"/>
        <end position="26"/>
    </location>
</feature>
<keyword evidence="3" id="KW-0812">Transmembrane</keyword>
<evidence type="ECO:0000256" key="2">
    <source>
        <dbReference type="SAM" id="MobiDB-lite"/>
    </source>
</evidence>
<organism evidence="6 7">
    <name type="scientific">Moorena producens PAL-8-15-08-1</name>
    <dbReference type="NCBI Taxonomy" id="1458985"/>
    <lineage>
        <taxon>Bacteria</taxon>
        <taxon>Bacillati</taxon>
        <taxon>Cyanobacteriota</taxon>
        <taxon>Cyanophyceae</taxon>
        <taxon>Coleofasciculales</taxon>
        <taxon>Coleofasciculaceae</taxon>
        <taxon>Moorena</taxon>
    </lineage>
</organism>
<dbReference type="PANTHER" id="PTHR33392:SF6">
    <property type="entry name" value="POLYISOPRENYL-TEICHOIC ACID--PEPTIDOGLYCAN TEICHOIC ACID TRANSFERASE TAGU"/>
    <property type="match status" value="1"/>
</dbReference>
<keyword evidence="3" id="KW-0472">Membrane</keyword>
<dbReference type="InterPro" id="IPR050922">
    <property type="entry name" value="LytR/CpsA/Psr_CW_biosynth"/>
</dbReference>
<dbReference type="Pfam" id="PF03816">
    <property type="entry name" value="LytR_cpsA_psr"/>
    <property type="match status" value="1"/>
</dbReference>
<accession>A0A1D8TT57</accession>
<sequence>MDTGVINNASASTPQPSPQEGDTGVSYSQLDLTTDLDASVSGLRLTLAPYLRWVFWSSAFVLTAVISAALGATLALVTPLSPLIKSHSQPEKAKIPQNQPAASEHKSSRRNFPYNLSRPVNILVMGIDRVPDALPGSPEVFGGRSDTLLLLRLDPKDHSVNMLSIPRDTRIEIPGVGIIKINDANVKGGSTLTAEVVSRTLNDVPIDRYVRITTDAFRELVDLVGGLEVFVPEKMEYVDLTQKLEIDLEPGWQTLNGDQAEQFARYRKDNGDIARIQRQQILLKALRQRLVTPSVVPRLPKILRVMQQYIDTNLSLEEILALVGFGLEVGKDNIRMVLLPGRFSNADEYIASYWLMNSRGRDRVMSDYFEQEPKYKSSLRRRRSPHRVRIAVQNATDDPELGRRVARYLARNDFYNVYYVSDWPDRLSQTEIIVQQGDIKTADIVKKVLGLGRVEASSTGHLKSELTIRVGEDWLEREF</sequence>
<feature type="transmembrane region" description="Helical" evidence="3">
    <location>
        <begin position="53"/>
        <end position="77"/>
    </location>
</feature>
<dbReference type="AlphaFoldDB" id="A0A1D8TT57"/>
<dbReference type="Pfam" id="PF13399">
    <property type="entry name" value="LytR_C"/>
    <property type="match status" value="1"/>
</dbReference>
<dbReference type="InterPro" id="IPR004474">
    <property type="entry name" value="LytR_CpsA_psr"/>
</dbReference>
<dbReference type="OrthoDB" id="305468at2"/>
<evidence type="ECO:0000256" key="1">
    <source>
        <dbReference type="ARBA" id="ARBA00006068"/>
    </source>
</evidence>
<feature type="region of interest" description="Disordered" evidence="2">
    <location>
        <begin position="88"/>
        <end position="112"/>
    </location>
</feature>
<dbReference type="STRING" id="1458985.BJP34_15405"/>
<feature type="domain" description="LytR/CpsA/Psr regulator C-terminal" evidence="5">
    <location>
        <begin position="387"/>
        <end position="474"/>
    </location>
</feature>
<evidence type="ECO:0000259" key="4">
    <source>
        <dbReference type="Pfam" id="PF03816"/>
    </source>
</evidence>
<dbReference type="PANTHER" id="PTHR33392">
    <property type="entry name" value="POLYISOPRENYL-TEICHOIC ACID--PEPTIDOGLYCAN TEICHOIC ACID TRANSFERASE TAGU"/>
    <property type="match status" value="1"/>
</dbReference>
<dbReference type="KEGG" id="mpro:BJP34_15405"/>